<proteinExistence type="inferred from homology"/>
<evidence type="ECO:0000256" key="6">
    <source>
        <dbReference type="RuleBase" id="RU363034"/>
    </source>
</evidence>
<dbReference type="SUPFAM" id="SSF50494">
    <property type="entry name" value="Trypsin-like serine proteases"/>
    <property type="match status" value="1"/>
</dbReference>
<dbReference type="GO" id="GO:0006508">
    <property type="term" value="P:proteolysis"/>
    <property type="evidence" value="ECO:0007669"/>
    <property type="project" value="UniProtKB-KW"/>
</dbReference>
<dbReference type="PROSITE" id="PS50240">
    <property type="entry name" value="TRYPSIN_DOM"/>
    <property type="match status" value="1"/>
</dbReference>
<dbReference type="Proteomes" id="UP000653454">
    <property type="component" value="Unassembled WGS sequence"/>
</dbReference>
<evidence type="ECO:0000259" key="8">
    <source>
        <dbReference type="PROSITE" id="PS50240"/>
    </source>
</evidence>
<keyword evidence="4" id="KW-1015">Disulfide bond</keyword>
<feature type="domain" description="Peptidase S1" evidence="8">
    <location>
        <begin position="27"/>
        <end position="270"/>
    </location>
</feature>
<keyword evidence="10" id="KW-1185">Reference proteome</keyword>
<dbReference type="InterPro" id="IPR050430">
    <property type="entry name" value="Peptidase_S1"/>
</dbReference>
<organism evidence="9 10">
    <name type="scientific">Plutella xylostella</name>
    <name type="common">Diamondback moth</name>
    <name type="synonym">Plutella maculipennis</name>
    <dbReference type="NCBI Taxonomy" id="51655"/>
    <lineage>
        <taxon>Eukaryota</taxon>
        <taxon>Metazoa</taxon>
        <taxon>Ecdysozoa</taxon>
        <taxon>Arthropoda</taxon>
        <taxon>Hexapoda</taxon>
        <taxon>Insecta</taxon>
        <taxon>Pterygota</taxon>
        <taxon>Neoptera</taxon>
        <taxon>Endopterygota</taxon>
        <taxon>Lepidoptera</taxon>
        <taxon>Glossata</taxon>
        <taxon>Ditrysia</taxon>
        <taxon>Yponomeutoidea</taxon>
        <taxon>Plutellidae</taxon>
        <taxon>Plutella</taxon>
    </lineage>
</organism>
<sequence length="270" mass="28941">MRVLYAFVLCVAAAAAVPAPSPPQSRIVGGSTTTISRYPYGAATLYSWDGSSYWQGCGGAVLTPTAVLSAAHCYYFLPGNGVITPSRWRVRVGSTYANSGGSVFTLRSIIMHPNYDSYSNDFDFAILRTVYGIPITNIVQQVAIASPTYNLPDNSPVWAIGWGLTAYQGQASEQLKHVEVWTFNQNTCRNRLAQLGYGLTDNMLCSGWLDVGGRGQCNGDSGSPLIHYNQQGQAVVVGVTSWGIDCATAAYGSVSARVSRVSVWIQQNAA</sequence>
<dbReference type="PROSITE" id="PS00135">
    <property type="entry name" value="TRYPSIN_SER"/>
    <property type="match status" value="1"/>
</dbReference>
<keyword evidence="3 6" id="KW-0720">Serine protease</keyword>
<evidence type="ECO:0000256" key="2">
    <source>
        <dbReference type="ARBA" id="ARBA00022801"/>
    </source>
</evidence>
<dbReference type="InterPro" id="IPR018114">
    <property type="entry name" value="TRYPSIN_HIS"/>
</dbReference>
<dbReference type="InterPro" id="IPR001314">
    <property type="entry name" value="Peptidase_S1A"/>
</dbReference>
<gene>
    <name evidence="9" type="ORF">PLXY2_LOCUS15241</name>
</gene>
<dbReference type="Gene3D" id="2.40.10.10">
    <property type="entry name" value="Trypsin-like serine proteases"/>
    <property type="match status" value="1"/>
</dbReference>
<dbReference type="Pfam" id="PF00089">
    <property type="entry name" value="Trypsin"/>
    <property type="match status" value="1"/>
</dbReference>
<accession>A0A8S4GA17</accession>
<dbReference type="InterPro" id="IPR033116">
    <property type="entry name" value="TRYPSIN_SER"/>
</dbReference>
<reference evidence="9" key="1">
    <citation type="submission" date="2020-11" db="EMBL/GenBank/DDBJ databases">
        <authorList>
            <person name="Whiteford S."/>
        </authorList>
    </citation>
    <scope>NUCLEOTIDE SEQUENCE</scope>
</reference>
<dbReference type="InterPro" id="IPR043504">
    <property type="entry name" value="Peptidase_S1_PA_chymotrypsin"/>
</dbReference>
<evidence type="ECO:0000313" key="9">
    <source>
        <dbReference type="EMBL" id="CAG9136989.1"/>
    </source>
</evidence>
<dbReference type="GO" id="GO:0004252">
    <property type="term" value="F:serine-type endopeptidase activity"/>
    <property type="evidence" value="ECO:0007669"/>
    <property type="project" value="InterPro"/>
</dbReference>
<protein>
    <submittedName>
        <fullName evidence="9">(diamondback moth) hypothetical protein</fullName>
    </submittedName>
</protein>
<evidence type="ECO:0000256" key="7">
    <source>
        <dbReference type="SAM" id="SignalP"/>
    </source>
</evidence>
<feature type="signal peptide" evidence="7">
    <location>
        <begin position="1"/>
        <end position="16"/>
    </location>
</feature>
<comment type="caution">
    <text evidence="9">The sequence shown here is derived from an EMBL/GenBank/DDBJ whole genome shotgun (WGS) entry which is preliminary data.</text>
</comment>
<evidence type="ECO:0000256" key="3">
    <source>
        <dbReference type="ARBA" id="ARBA00022825"/>
    </source>
</evidence>
<keyword evidence="7" id="KW-0732">Signal</keyword>
<dbReference type="InterPro" id="IPR001254">
    <property type="entry name" value="Trypsin_dom"/>
</dbReference>
<dbReference type="SMART" id="SM00020">
    <property type="entry name" value="Tryp_SPc"/>
    <property type="match status" value="1"/>
</dbReference>
<feature type="chain" id="PRO_5035913458" evidence="7">
    <location>
        <begin position="17"/>
        <end position="270"/>
    </location>
</feature>
<evidence type="ECO:0000256" key="5">
    <source>
        <dbReference type="ARBA" id="ARBA00024195"/>
    </source>
</evidence>
<dbReference type="CDD" id="cd00190">
    <property type="entry name" value="Tryp_SPc"/>
    <property type="match status" value="1"/>
</dbReference>
<name>A0A8S4GA17_PLUXY</name>
<keyword evidence="2 6" id="KW-0378">Hydrolase</keyword>
<keyword evidence="1 6" id="KW-0645">Protease</keyword>
<dbReference type="PANTHER" id="PTHR24276:SF91">
    <property type="entry name" value="AT26814P-RELATED"/>
    <property type="match status" value="1"/>
</dbReference>
<dbReference type="FunFam" id="2.40.10.10:FF:000002">
    <property type="entry name" value="Transmembrane protease serine"/>
    <property type="match status" value="1"/>
</dbReference>
<evidence type="ECO:0000256" key="4">
    <source>
        <dbReference type="ARBA" id="ARBA00023157"/>
    </source>
</evidence>
<dbReference type="EMBL" id="CAJHNJ030000174">
    <property type="protein sequence ID" value="CAG9136989.1"/>
    <property type="molecule type" value="Genomic_DNA"/>
</dbReference>
<evidence type="ECO:0000313" key="10">
    <source>
        <dbReference type="Proteomes" id="UP000653454"/>
    </source>
</evidence>
<evidence type="ECO:0000256" key="1">
    <source>
        <dbReference type="ARBA" id="ARBA00022670"/>
    </source>
</evidence>
<comment type="similarity">
    <text evidence="5">Belongs to the peptidase S1 family. CLIP subfamily.</text>
</comment>
<dbReference type="PRINTS" id="PR00722">
    <property type="entry name" value="CHYMOTRYPSIN"/>
</dbReference>
<dbReference type="PANTHER" id="PTHR24276">
    <property type="entry name" value="POLYSERASE-RELATED"/>
    <property type="match status" value="1"/>
</dbReference>
<dbReference type="InterPro" id="IPR009003">
    <property type="entry name" value="Peptidase_S1_PA"/>
</dbReference>
<dbReference type="PROSITE" id="PS00134">
    <property type="entry name" value="TRYPSIN_HIS"/>
    <property type="match status" value="1"/>
</dbReference>
<dbReference type="AlphaFoldDB" id="A0A8S4GA17"/>